<sequence length="347" mass="35372">MTKKKKFLRICLIVLFLFGLSLLAQNALAGGMSEVKVTLQDGSGKNVSTANTAINTTTVVFNPDGNVNTNDGIQINFQSDFNIASVVNGDVAVTQVGGNPTKGTAAVSGQDLQIPITTEGADPTGKITVTIINSHITTPTTNNTFKITIKTYDLGDDNAFGGSDGDADTLEDEGAAAVVIGTNQVSITGNVDPSLSFTLSANTCALGTLGATAIQTCQYNSTVSTNASSGYTGYIKDDGNLRNATNDVDDVAGGTTEYGVEEYGVSTSEGDSVDITATNSSATCTTNDNSTTATNAQDLTASDQSYASEAVPIASDVVTLCHSASVAGTTPAGVYASVVTITVVGNF</sequence>
<protein>
    <submittedName>
        <fullName evidence="2">Uncharacterized protein</fullName>
    </submittedName>
</protein>
<proteinExistence type="predicted"/>
<comment type="caution">
    <text evidence="2">The sequence shown here is derived from an EMBL/GenBank/DDBJ whole genome shotgun (WGS) entry which is preliminary data.</text>
</comment>
<evidence type="ECO:0000256" key="1">
    <source>
        <dbReference type="SAM" id="SignalP"/>
    </source>
</evidence>
<gene>
    <name evidence="2" type="ORF">A2Y82_04985</name>
</gene>
<name>A0A1G1XQJ3_9BACT</name>
<feature type="chain" id="PRO_5009581397" evidence="1">
    <location>
        <begin position="30"/>
        <end position="347"/>
    </location>
</feature>
<dbReference type="EMBL" id="MHHZ01000005">
    <property type="protein sequence ID" value="OGY42315.1"/>
    <property type="molecule type" value="Genomic_DNA"/>
</dbReference>
<dbReference type="AlphaFoldDB" id="A0A1G1XQJ3"/>
<keyword evidence="1" id="KW-0732">Signal</keyword>
<accession>A0A1G1XQJ3</accession>
<dbReference type="Proteomes" id="UP000176498">
    <property type="component" value="Unassembled WGS sequence"/>
</dbReference>
<evidence type="ECO:0000313" key="3">
    <source>
        <dbReference type="Proteomes" id="UP000176498"/>
    </source>
</evidence>
<evidence type="ECO:0000313" key="2">
    <source>
        <dbReference type="EMBL" id="OGY42315.1"/>
    </source>
</evidence>
<feature type="signal peptide" evidence="1">
    <location>
        <begin position="1"/>
        <end position="29"/>
    </location>
</feature>
<organism evidence="2 3">
    <name type="scientific">Candidatus Buchananbacteria bacterium RBG_13_36_9</name>
    <dbReference type="NCBI Taxonomy" id="1797530"/>
    <lineage>
        <taxon>Bacteria</taxon>
        <taxon>Candidatus Buchananiibacteriota</taxon>
    </lineage>
</organism>
<reference evidence="2 3" key="1">
    <citation type="journal article" date="2016" name="Nat. Commun.">
        <title>Thousands of microbial genomes shed light on interconnected biogeochemical processes in an aquifer system.</title>
        <authorList>
            <person name="Anantharaman K."/>
            <person name="Brown C.T."/>
            <person name="Hug L.A."/>
            <person name="Sharon I."/>
            <person name="Castelle C.J."/>
            <person name="Probst A.J."/>
            <person name="Thomas B.C."/>
            <person name="Singh A."/>
            <person name="Wilkins M.J."/>
            <person name="Karaoz U."/>
            <person name="Brodie E.L."/>
            <person name="Williams K.H."/>
            <person name="Hubbard S.S."/>
            <person name="Banfield J.F."/>
        </authorList>
    </citation>
    <scope>NUCLEOTIDE SEQUENCE [LARGE SCALE GENOMIC DNA]</scope>
</reference>